<name>A0A426QL94_9GAMM</name>
<protein>
    <submittedName>
        <fullName evidence="2">DUF502 domain-containing protein</fullName>
    </submittedName>
</protein>
<reference evidence="2 3" key="1">
    <citation type="journal article" date="2010" name="Int. J. Syst. Evol. Microbiol.">
        <title>Thiohalobacter thiocyanaticus gen. nov., sp. nov., a moderately halophilic, sulfur-oxidizing gammaproteobacterium from hypersaline lakes, that utilizes thiocyanate.</title>
        <authorList>
            <person name="Sorokin D.Y."/>
            <person name="Kovaleva O.L."/>
            <person name="Tourova T.P."/>
            <person name="Muyzer G."/>
        </authorList>
    </citation>
    <scope>NUCLEOTIDE SEQUENCE [LARGE SCALE GENOMIC DNA]</scope>
    <source>
        <strain evidence="2 3">Hrh1</strain>
    </source>
</reference>
<accession>A0A426QL94</accession>
<sequence>MIGPGSARRYRRPIDQGRIDMNQIGKAFLQGLATVLPVTLTLYLAWLLAVGAERFMGGAMRLLLPEGYYWPGTGLVLALVVITGIGLVVRLPLMKLLLRLNDAVFRRIPIIKTLYSTISDFTDFVAHMQDRQDTGRPVKVRLWDEVELIGLVTDPDPALANNTGEEETHRVLVYLPMSYQLGGYTLIINRNRLEQVDMPMEDALRFVITAGVKGGGEKSARAPRKTRT</sequence>
<dbReference type="EMBL" id="QZMU01000001">
    <property type="protein sequence ID" value="RRQ22543.1"/>
    <property type="molecule type" value="Genomic_DNA"/>
</dbReference>
<keyword evidence="3" id="KW-1185">Reference proteome</keyword>
<keyword evidence="1" id="KW-0472">Membrane</keyword>
<dbReference type="PANTHER" id="PTHR31876:SF26">
    <property type="entry name" value="PROTEIN LIKE COV 2"/>
    <property type="match status" value="1"/>
</dbReference>
<evidence type="ECO:0000313" key="3">
    <source>
        <dbReference type="Proteomes" id="UP000287798"/>
    </source>
</evidence>
<organism evidence="2 3">
    <name type="scientific">Thiohalobacter thiocyanaticus</name>
    <dbReference type="NCBI Taxonomy" id="585455"/>
    <lineage>
        <taxon>Bacteria</taxon>
        <taxon>Pseudomonadati</taxon>
        <taxon>Pseudomonadota</taxon>
        <taxon>Gammaproteobacteria</taxon>
        <taxon>Thiohalobacterales</taxon>
        <taxon>Thiohalobacteraceae</taxon>
        <taxon>Thiohalobacter</taxon>
    </lineage>
</organism>
<feature type="transmembrane region" description="Helical" evidence="1">
    <location>
        <begin position="27"/>
        <end position="48"/>
    </location>
</feature>
<evidence type="ECO:0000313" key="2">
    <source>
        <dbReference type="EMBL" id="RRQ22543.1"/>
    </source>
</evidence>
<keyword evidence="1" id="KW-1133">Transmembrane helix</keyword>
<dbReference type="AlphaFoldDB" id="A0A426QL94"/>
<feature type="transmembrane region" description="Helical" evidence="1">
    <location>
        <begin position="68"/>
        <end position="89"/>
    </location>
</feature>
<evidence type="ECO:0000256" key="1">
    <source>
        <dbReference type="SAM" id="Phobius"/>
    </source>
</evidence>
<comment type="caution">
    <text evidence="2">The sequence shown here is derived from an EMBL/GenBank/DDBJ whole genome shotgun (WGS) entry which is preliminary data.</text>
</comment>
<gene>
    <name evidence="2" type="ORF">D6C00_11760</name>
</gene>
<dbReference type="PANTHER" id="PTHR31876">
    <property type="entry name" value="COV-LIKE PROTEIN 1"/>
    <property type="match status" value="1"/>
</dbReference>
<proteinExistence type="predicted"/>
<keyword evidence="1" id="KW-0812">Transmembrane</keyword>
<dbReference type="Pfam" id="PF04367">
    <property type="entry name" value="DUF502"/>
    <property type="match status" value="1"/>
</dbReference>
<dbReference type="Proteomes" id="UP000287798">
    <property type="component" value="Unassembled WGS sequence"/>
</dbReference>
<dbReference type="InterPro" id="IPR007462">
    <property type="entry name" value="COV1-like"/>
</dbReference>